<dbReference type="PANTHER" id="PTHR34606">
    <property type="entry name" value="BON DOMAIN-CONTAINING PROTEIN"/>
    <property type="match status" value="1"/>
</dbReference>
<feature type="signal peptide" evidence="6">
    <location>
        <begin position="1"/>
        <end position="31"/>
    </location>
</feature>
<proteinExistence type="predicted"/>
<dbReference type="InterPro" id="IPR007055">
    <property type="entry name" value="BON_dom"/>
</dbReference>
<dbReference type="Proteomes" id="UP000235015">
    <property type="component" value="Unassembled WGS sequence"/>
</dbReference>
<keyword evidence="4" id="KW-0574">Periplasm</keyword>
<evidence type="ECO:0000313" key="9">
    <source>
        <dbReference type="Proteomes" id="UP000235015"/>
    </source>
</evidence>
<evidence type="ECO:0000256" key="4">
    <source>
        <dbReference type="ARBA" id="ARBA00022764"/>
    </source>
</evidence>
<dbReference type="GO" id="GO:0042597">
    <property type="term" value="C:periplasmic space"/>
    <property type="evidence" value="ECO:0007669"/>
    <property type="project" value="UniProtKB-SubCell"/>
</dbReference>
<accession>A0A2N6CS70</accession>
<dbReference type="PROSITE" id="PS50914">
    <property type="entry name" value="BON"/>
    <property type="match status" value="3"/>
</dbReference>
<dbReference type="FunFam" id="3.30.1340.30:FF:000001">
    <property type="entry name" value="Molecular chaperone OsmY"/>
    <property type="match status" value="1"/>
</dbReference>
<evidence type="ECO:0000256" key="3">
    <source>
        <dbReference type="ARBA" id="ARBA00022737"/>
    </source>
</evidence>
<dbReference type="AlphaFoldDB" id="A0A2N6CS70"/>
<protein>
    <recommendedName>
        <fullName evidence="5">Osmotically-inducible protein Y</fullName>
    </recommendedName>
</protein>
<evidence type="ECO:0000256" key="6">
    <source>
        <dbReference type="SAM" id="SignalP"/>
    </source>
</evidence>
<comment type="subcellular location">
    <subcellularLocation>
        <location evidence="1">Periplasm</location>
    </subcellularLocation>
</comment>
<keyword evidence="2 6" id="KW-0732">Signal</keyword>
<feature type="chain" id="PRO_5014853274" description="Osmotically-inducible protein Y" evidence="6">
    <location>
        <begin position="32"/>
        <end position="288"/>
    </location>
</feature>
<evidence type="ECO:0000256" key="5">
    <source>
        <dbReference type="ARBA" id="ARBA00070588"/>
    </source>
</evidence>
<evidence type="ECO:0000256" key="1">
    <source>
        <dbReference type="ARBA" id="ARBA00004418"/>
    </source>
</evidence>
<dbReference type="InterPro" id="IPR051686">
    <property type="entry name" value="Lipoprotein_DolP"/>
</dbReference>
<sequence length="288" mass="31608">METYIMKRYPIKAIVTACAIALATASTPLLADTSKDSSSDLWAKASLATTYTLNRHLNPFDIDIEVNNGVATLRGTVDDMVERDLAEELALGVENIREVDNQLKVNPNPVDSDGTVKKDNKDTERSFMRKVEDANVTAKVKSQLLWNSNTDGLDITVETHDGVVMLSGYVKSDAESQLAEQIARNTNDVREVKNQLQIDKQKVPLDVAAERKTEEAAQKITDGWITTKVKSALLYNRTVDGTDINVDTKDGVVSLRGHVDSDFERKQAIAIASNVKGVKSVTDELKGS</sequence>
<organism evidence="8 9">
    <name type="scientific">Sedimenticola selenatireducens</name>
    <dbReference type="NCBI Taxonomy" id="191960"/>
    <lineage>
        <taxon>Bacteria</taxon>
        <taxon>Pseudomonadati</taxon>
        <taxon>Pseudomonadota</taxon>
        <taxon>Gammaproteobacteria</taxon>
        <taxon>Chromatiales</taxon>
        <taxon>Sedimenticolaceae</taxon>
        <taxon>Sedimenticola</taxon>
    </lineage>
</organism>
<evidence type="ECO:0000313" key="8">
    <source>
        <dbReference type="EMBL" id="PLX59933.1"/>
    </source>
</evidence>
<keyword evidence="3" id="KW-0677">Repeat</keyword>
<evidence type="ECO:0000259" key="7">
    <source>
        <dbReference type="PROSITE" id="PS50914"/>
    </source>
</evidence>
<feature type="domain" description="BON" evidence="7">
    <location>
        <begin position="132"/>
        <end position="200"/>
    </location>
</feature>
<dbReference type="Gene3D" id="3.30.1340.30">
    <property type="match status" value="3"/>
</dbReference>
<reference evidence="8 9" key="1">
    <citation type="submission" date="2017-11" db="EMBL/GenBank/DDBJ databases">
        <title>Genome-resolved metagenomics identifies genetic mobility, metabolic interactions, and unexpected diversity in perchlorate-reducing communities.</title>
        <authorList>
            <person name="Barnum T.P."/>
            <person name="Figueroa I.A."/>
            <person name="Carlstrom C.I."/>
            <person name="Lucas L.N."/>
            <person name="Engelbrektson A.L."/>
            <person name="Coates J.D."/>
        </authorList>
    </citation>
    <scope>NUCLEOTIDE SEQUENCE [LARGE SCALE GENOMIC DNA]</scope>
    <source>
        <strain evidence="8">BM301</strain>
    </source>
</reference>
<name>A0A2N6CS70_9GAMM</name>
<dbReference type="InterPro" id="IPR014004">
    <property type="entry name" value="Transpt-assoc_nodulatn_dom_bac"/>
</dbReference>
<comment type="caution">
    <text evidence="8">The sequence shown here is derived from an EMBL/GenBank/DDBJ whole genome shotgun (WGS) entry which is preliminary data.</text>
</comment>
<gene>
    <name evidence="8" type="ORF">C0630_18750</name>
</gene>
<dbReference type="Pfam" id="PF04972">
    <property type="entry name" value="BON"/>
    <property type="match status" value="3"/>
</dbReference>
<dbReference type="EMBL" id="PKUN01000030">
    <property type="protein sequence ID" value="PLX59933.1"/>
    <property type="molecule type" value="Genomic_DNA"/>
</dbReference>
<feature type="domain" description="BON" evidence="7">
    <location>
        <begin position="221"/>
        <end position="288"/>
    </location>
</feature>
<dbReference type="PANTHER" id="PTHR34606:SF15">
    <property type="entry name" value="BON DOMAIN-CONTAINING PROTEIN"/>
    <property type="match status" value="1"/>
</dbReference>
<feature type="domain" description="BON" evidence="7">
    <location>
        <begin position="39"/>
        <end position="107"/>
    </location>
</feature>
<evidence type="ECO:0000256" key="2">
    <source>
        <dbReference type="ARBA" id="ARBA00022729"/>
    </source>
</evidence>
<dbReference type="SMART" id="SM00749">
    <property type="entry name" value="BON"/>
    <property type="match status" value="3"/>
</dbReference>
<dbReference type="STRING" id="1111735.GCA_000428045_02637"/>